<dbReference type="Gene3D" id="3.90.1150.10">
    <property type="entry name" value="Aspartate Aminotransferase, domain 1"/>
    <property type="match status" value="1"/>
</dbReference>
<dbReference type="Gene3D" id="3.60.21.70">
    <property type="entry name" value="PhoD-like phosphatase"/>
    <property type="match status" value="1"/>
</dbReference>
<proteinExistence type="predicted"/>
<gene>
    <name evidence="5" type="ORF">DW322_20375</name>
</gene>
<dbReference type="InterPro" id="IPR032093">
    <property type="entry name" value="PhoD_N"/>
</dbReference>
<organism evidence="5 6">
    <name type="scientific">Rhodococcus rhodnii</name>
    <dbReference type="NCBI Taxonomy" id="38312"/>
    <lineage>
        <taxon>Bacteria</taxon>
        <taxon>Bacillati</taxon>
        <taxon>Actinomycetota</taxon>
        <taxon>Actinomycetes</taxon>
        <taxon>Mycobacteriales</taxon>
        <taxon>Nocardiaceae</taxon>
        <taxon>Rhodococcus</taxon>
    </lineage>
</organism>
<dbReference type="InterPro" id="IPR004839">
    <property type="entry name" value="Aminotransferase_I/II_large"/>
</dbReference>
<dbReference type="PANTHER" id="PTHR43606:SF1">
    <property type="entry name" value="PHOD-LIKE PHOSPHATASE METALLOPHOSPHATASE DOMAIN-CONTAINING PROTEIN"/>
    <property type="match status" value="1"/>
</dbReference>
<dbReference type="Gene3D" id="2.60.40.380">
    <property type="entry name" value="Purple acid phosphatase-like, N-terminal"/>
    <property type="match status" value="1"/>
</dbReference>
<dbReference type="RefSeq" id="WP_010839438.1">
    <property type="nucleotide sequence ID" value="NZ_QRCM01000001.1"/>
</dbReference>
<keyword evidence="1" id="KW-0732">Signal</keyword>
<evidence type="ECO:0000259" key="4">
    <source>
        <dbReference type="Pfam" id="PF16655"/>
    </source>
</evidence>
<dbReference type="Pfam" id="PF16655">
    <property type="entry name" value="PhoD_N"/>
    <property type="match status" value="1"/>
</dbReference>
<dbReference type="InterPro" id="IPR029052">
    <property type="entry name" value="Metallo-depent_PP-like"/>
</dbReference>
<dbReference type="GO" id="GO:0008483">
    <property type="term" value="F:transaminase activity"/>
    <property type="evidence" value="ECO:0007669"/>
    <property type="project" value="UniProtKB-KW"/>
</dbReference>
<evidence type="ECO:0000313" key="6">
    <source>
        <dbReference type="Proteomes" id="UP000471120"/>
    </source>
</evidence>
<dbReference type="GO" id="GO:0030170">
    <property type="term" value="F:pyridoxal phosphate binding"/>
    <property type="evidence" value="ECO:0007669"/>
    <property type="project" value="InterPro"/>
</dbReference>
<evidence type="ECO:0000259" key="3">
    <source>
        <dbReference type="Pfam" id="PF09423"/>
    </source>
</evidence>
<dbReference type="PANTHER" id="PTHR43606">
    <property type="entry name" value="PHOSPHATASE, PUTATIVE (AFU_ORTHOLOGUE AFUA_6G08710)-RELATED"/>
    <property type="match status" value="1"/>
</dbReference>
<feature type="chain" id="PRO_5026697774" evidence="1">
    <location>
        <begin position="25"/>
        <end position="729"/>
    </location>
</feature>
<reference evidence="5 6" key="1">
    <citation type="submission" date="2018-07" db="EMBL/GenBank/DDBJ databases">
        <title>Genome sequence of Rhodococcus rhodnii ATCC 35071 from Rhodnius prolixus.</title>
        <authorList>
            <person name="Patel V."/>
            <person name="Vogel K.J."/>
        </authorList>
    </citation>
    <scope>NUCLEOTIDE SEQUENCE [LARGE SCALE GENOMIC DNA]</scope>
    <source>
        <strain evidence="5 6">ATCC 35071</strain>
    </source>
</reference>
<dbReference type="AlphaFoldDB" id="A0A6P2CIF3"/>
<dbReference type="InterPro" id="IPR052900">
    <property type="entry name" value="Phospholipid_Metab_Enz"/>
</dbReference>
<feature type="signal peptide" evidence="1">
    <location>
        <begin position="1"/>
        <end position="24"/>
    </location>
</feature>
<evidence type="ECO:0000259" key="2">
    <source>
        <dbReference type="Pfam" id="PF00155"/>
    </source>
</evidence>
<dbReference type="InterPro" id="IPR015424">
    <property type="entry name" value="PyrdxlP-dep_Trfase"/>
</dbReference>
<name>A0A6P2CIF3_9NOCA</name>
<accession>A0A6P2CIF3</accession>
<evidence type="ECO:0000256" key="1">
    <source>
        <dbReference type="SAM" id="SignalP"/>
    </source>
</evidence>
<feature type="domain" description="Aminotransferase class I/classII large" evidence="2">
    <location>
        <begin position="373"/>
        <end position="709"/>
    </location>
</feature>
<feature type="domain" description="PhoD-like phosphatase metallophosphatase" evidence="3">
    <location>
        <begin position="146"/>
        <end position="367"/>
    </location>
</feature>
<protein>
    <submittedName>
        <fullName evidence="5">Aminotransferase class I/II-fold pyridoxal phosphate-dependent enzyme</fullName>
    </submittedName>
</protein>
<dbReference type="Pfam" id="PF09423">
    <property type="entry name" value="PhoD"/>
    <property type="match status" value="1"/>
</dbReference>
<dbReference type="InterPro" id="IPR015422">
    <property type="entry name" value="PyrdxlP-dep_Trfase_small"/>
</dbReference>
<feature type="domain" description="Phospholipase D N-terminal" evidence="4">
    <location>
        <begin position="41"/>
        <end position="130"/>
    </location>
</feature>
<dbReference type="PROSITE" id="PS51318">
    <property type="entry name" value="TAT"/>
    <property type="match status" value="1"/>
</dbReference>
<dbReference type="Pfam" id="PF00155">
    <property type="entry name" value="Aminotran_1_2"/>
    <property type="match status" value="1"/>
</dbReference>
<dbReference type="InterPro" id="IPR018946">
    <property type="entry name" value="PhoD-like_MPP"/>
</dbReference>
<dbReference type="InterPro" id="IPR015421">
    <property type="entry name" value="PyrdxlP-dep_Trfase_major"/>
</dbReference>
<dbReference type="Gene3D" id="3.40.640.10">
    <property type="entry name" value="Type I PLP-dependent aspartate aminotransferase-like (Major domain)"/>
    <property type="match status" value="1"/>
</dbReference>
<dbReference type="CDD" id="cd00609">
    <property type="entry name" value="AAT_like"/>
    <property type="match status" value="1"/>
</dbReference>
<dbReference type="InterPro" id="IPR038607">
    <property type="entry name" value="PhoD-like_sf"/>
</dbReference>
<keyword evidence="5" id="KW-0032">Aminotransferase</keyword>
<comment type="caution">
    <text evidence="5">The sequence shown here is derived from an EMBL/GenBank/DDBJ whole genome shotgun (WGS) entry which is preliminary data.</text>
</comment>
<dbReference type="SUPFAM" id="SSF56300">
    <property type="entry name" value="Metallo-dependent phosphatases"/>
    <property type="match status" value="1"/>
</dbReference>
<evidence type="ECO:0000313" key="5">
    <source>
        <dbReference type="EMBL" id="TXG92093.1"/>
    </source>
</evidence>
<sequence>MNFSRRTFLRTAALGLVAAPVACSAPSGPALVSSSRPVLTHGVAVGDPRADGALVWARADRPATMIVETAPTEAFADPRRFTSGLLTPDTDGTGRLRLTGLEPGQTVHYRVTLEGDDGARSEPVTGIFRTAPAAPGDIRLQWSGDTAGQGFGINPDIGGMTIFETMARRDPHLFLHSGDVVYADGPLKETVTLPDGRVWRNEVSEAKSAVAQTLDEFRGQYAYNLTDRNYLRFNSSVAQIVQWDDHETVNNWYPGEILDLKEYTEKNVDVLAARAMQAFHEWNPLDPTEAVDGRVYRKIPYGPLLDVFVLDMRSYKDANSDNTAASGHVLGGEQERWLIDQLTRSTATWKIIAADLPIGLAVPDGDTDFIEEAYSAALQELPRHLPTHGLEPVGIDDLRVAIADRFTDRGLPTSPDAIMVTSGAQHALRLLLGLVAAPGDRALVDHPTYPNALEAMRRGGVRPVPVAVRPENPGSAWDLVALRSAARQSGARMAYLIPDFHNPTGACLGDAGRAELAALARESGMMLVVDETMVDLWLDAPPPAPVASFASGSAQRDVVTIGSAAKSFWGGLRIGWIRADPELVNRLAGARAAVDLGTPVVDQLAAAYLVRRDGGLLDERRALLRDQRSVLLDALGLGLPDWEVSPGPGGLSTWVRMPGPVSSALAAAAPAHGVVLAAGPRFGVEGAFERFVRLPYARPADDLRLGVERLARAYEPLRGAAEHAPALVV</sequence>
<dbReference type="EMBL" id="QRCM01000001">
    <property type="protein sequence ID" value="TXG92093.1"/>
    <property type="molecule type" value="Genomic_DNA"/>
</dbReference>
<keyword evidence="5" id="KW-0808">Transferase</keyword>
<dbReference type="Proteomes" id="UP000471120">
    <property type="component" value="Unassembled WGS sequence"/>
</dbReference>
<dbReference type="InterPro" id="IPR006311">
    <property type="entry name" value="TAT_signal"/>
</dbReference>
<dbReference type="SUPFAM" id="SSF53383">
    <property type="entry name" value="PLP-dependent transferases"/>
    <property type="match status" value="1"/>
</dbReference>